<dbReference type="InterPro" id="IPR013216">
    <property type="entry name" value="Methyltransf_11"/>
</dbReference>
<evidence type="ECO:0000313" key="2">
    <source>
        <dbReference type="EMBL" id="RWS00969.1"/>
    </source>
</evidence>
<dbReference type="GO" id="GO:0008757">
    <property type="term" value="F:S-adenosylmethionine-dependent methyltransferase activity"/>
    <property type="evidence" value="ECO:0007669"/>
    <property type="project" value="InterPro"/>
</dbReference>
<comment type="caution">
    <text evidence="2">The sequence shown here is derived from an EMBL/GenBank/DDBJ whole genome shotgun (WGS) entry which is preliminary data.</text>
</comment>
<keyword evidence="5" id="KW-1185">Reference proteome</keyword>
<organism evidence="2 5">
    <name type="scientific">Dinothrombium tinctorium</name>
    <dbReference type="NCBI Taxonomy" id="1965070"/>
    <lineage>
        <taxon>Eukaryota</taxon>
        <taxon>Metazoa</taxon>
        <taxon>Ecdysozoa</taxon>
        <taxon>Arthropoda</taxon>
        <taxon>Chelicerata</taxon>
        <taxon>Arachnida</taxon>
        <taxon>Acari</taxon>
        <taxon>Acariformes</taxon>
        <taxon>Trombidiformes</taxon>
        <taxon>Prostigmata</taxon>
        <taxon>Anystina</taxon>
        <taxon>Parasitengona</taxon>
        <taxon>Trombidioidea</taxon>
        <taxon>Trombidiidae</taxon>
        <taxon>Dinothrombium</taxon>
    </lineage>
</organism>
<dbReference type="PANTHER" id="PTHR45036:SF1">
    <property type="entry name" value="METHYLTRANSFERASE LIKE 7A"/>
    <property type="match status" value="1"/>
</dbReference>
<keyword evidence="2" id="KW-0489">Methyltransferase</keyword>
<dbReference type="STRING" id="1965070.A0A3S3Q069"/>
<dbReference type="Proteomes" id="UP000285301">
    <property type="component" value="Unassembled WGS sequence"/>
</dbReference>
<proteinExistence type="predicted"/>
<dbReference type="InterPro" id="IPR029063">
    <property type="entry name" value="SAM-dependent_MTases_sf"/>
</dbReference>
<reference evidence="2" key="2">
    <citation type="submission" date="2018-11" db="EMBL/GenBank/DDBJ databases">
        <title>Trombidioid mite genomics.</title>
        <authorList>
            <person name="Dong X."/>
        </authorList>
    </citation>
    <scope>NUCLEOTIDE SEQUENCE</scope>
    <source>
        <strain evidence="2">UoL-WK</strain>
    </source>
</reference>
<evidence type="ECO:0000313" key="5">
    <source>
        <dbReference type="Proteomes" id="UP000285301"/>
    </source>
</evidence>
<feature type="domain" description="Methyltransferase type 11" evidence="1">
    <location>
        <begin position="26"/>
        <end position="122"/>
    </location>
</feature>
<dbReference type="SUPFAM" id="SSF53335">
    <property type="entry name" value="S-adenosyl-L-methionine-dependent methyltransferases"/>
    <property type="match status" value="1"/>
</dbReference>
<dbReference type="Gene3D" id="3.40.50.150">
    <property type="entry name" value="Vaccinia Virus protein VP39"/>
    <property type="match status" value="1"/>
</dbReference>
<dbReference type="PANTHER" id="PTHR45036">
    <property type="entry name" value="METHYLTRANSFERASE LIKE 7B"/>
    <property type="match status" value="1"/>
</dbReference>
<dbReference type="GO" id="GO:0032259">
    <property type="term" value="P:methylation"/>
    <property type="evidence" value="ECO:0007669"/>
    <property type="project" value="UniProtKB-KW"/>
</dbReference>
<feature type="non-terminal residue" evidence="2">
    <location>
        <position position="1"/>
    </location>
</feature>
<reference evidence="2 5" key="1">
    <citation type="journal article" date="2018" name="Gigascience">
        <title>Genomes of trombidid mites reveal novel predicted allergens and laterally-transferred genes associated with secondary metabolism.</title>
        <authorList>
            <person name="Dong X."/>
            <person name="Chaisiri K."/>
            <person name="Xia D."/>
            <person name="Armstrong S.D."/>
            <person name="Fang Y."/>
            <person name="Donnelly M.J."/>
            <person name="Kadowaki T."/>
            <person name="McGarry J.W."/>
            <person name="Darby A.C."/>
            <person name="Makepeace B.L."/>
        </authorList>
    </citation>
    <scope>NUCLEOTIDE SEQUENCE [LARGE SCALE GENOMIC DNA]</scope>
    <source>
        <strain evidence="2">UoL-WK</strain>
    </source>
</reference>
<gene>
    <name evidence="4" type="ORF">B4U79_05904</name>
    <name evidence="3" type="ORF">B4U79_07305</name>
    <name evidence="2" type="ORF">B4U79_09562</name>
</gene>
<dbReference type="EMBL" id="NCKU01007225">
    <property type="protein sequence ID" value="RWS02802.1"/>
    <property type="molecule type" value="Genomic_DNA"/>
</dbReference>
<evidence type="ECO:0000259" key="1">
    <source>
        <dbReference type="Pfam" id="PF08241"/>
    </source>
</evidence>
<evidence type="ECO:0000313" key="3">
    <source>
        <dbReference type="EMBL" id="RWS02802.1"/>
    </source>
</evidence>
<dbReference type="AlphaFoldDB" id="A0A3S3Q069"/>
<name>A0A3S3Q069_9ACAR</name>
<dbReference type="Pfam" id="PF08241">
    <property type="entry name" value="Methyltransf_11"/>
    <property type="match status" value="1"/>
</dbReference>
<dbReference type="OrthoDB" id="6478390at2759"/>
<dbReference type="EMBL" id="NCKU01007211">
    <property type="protein sequence ID" value="RWS02812.1"/>
    <property type="molecule type" value="Genomic_DNA"/>
</dbReference>
<protein>
    <submittedName>
        <fullName evidence="2">Methyltransferase-like 7A</fullName>
    </submittedName>
</protein>
<keyword evidence="2" id="KW-0808">Transferase</keyword>
<evidence type="ECO:0000313" key="4">
    <source>
        <dbReference type="EMBL" id="RWS02812.1"/>
    </source>
</evidence>
<accession>A0A3S3Q069</accession>
<dbReference type="CDD" id="cd02440">
    <property type="entry name" value="AdoMet_MTases"/>
    <property type="match status" value="1"/>
</dbReference>
<sequence length="197" mass="22959">RVKEETLSSLRNFRSPTHNKEVLRILEIGIGSGTNFKYYPFRSTVIGVDPNANFASALAKNVKKHNIDFEKLFHIKAEDMSEISDESVDVVITTFVICSVSDPDLVLKQIARVLRKQGRYYFIEHGAFRVYRFGNFVQWLLKPMFYYFGCGCNNDRRIDNFFYNSNCFSNINLNYNELKLFGMTIPIFPHYYGIAEK</sequence>
<dbReference type="EMBL" id="NCKU01010100">
    <property type="protein sequence ID" value="RWS00969.1"/>
    <property type="molecule type" value="Genomic_DNA"/>
</dbReference>
<dbReference type="InterPro" id="IPR052356">
    <property type="entry name" value="Thiol_S-MT"/>
</dbReference>